<comment type="caution">
    <text evidence="1">The sequence shown here is derived from an EMBL/GenBank/DDBJ whole genome shotgun (WGS) entry which is preliminary data.</text>
</comment>
<evidence type="ECO:0000313" key="2">
    <source>
        <dbReference type="Proteomes" id="UP000245539"/>
    </source>
</evidence>
<dbReference type="AlphaFoldDB" id="A0A317CGJ9"/>
<name>A0A317CGJ9_9GAMM</name>
<organism evidence="1 2">
    <name type="scientific">Leucothrix pacifica</name>
    <dbReference type="NCBI Taxonomy" id="1247513"/>
    <lineage>
        <taxon>Bacteria</taxon>
        <taxon>Pseudomonadati</taxon>
        <taxon>Pseudomonadota</taxon>
        <taxon>Gammaproteobacteria</taxon>
        <taxon>Thiotrichales</taxon>
        <taxon>Thiotrichaceae</taxon>
        <taxon>Leucothrix</taxon>
    </lineage>
</organism>
<dbReference type="NCBIfam" id="TIGR02549">
    <property type="entry name" value="CRISPR_DxTHG"/>
    <property type="match status" value="1"/>
</dbReference>
<gene>
    <name evidence="1" type="ORF">DKW60_09705</name>
</gene>
<reference evidence="1 2" key="1">
    <citation type="submission" date="2018-05" db="EMBL/GenBank/DDBJ databases">
        <title>Leucothrix arctica sp. nov., isolated from Arctic seawater.</title>
        <authorList>
            <person name="Choi A."/>
            <person name="Baek K."/>
        </authorList>
    </citation>
    <scope>NUCLEOTIDE SEQUENCE [LARGE SCALE GENOMIC DNA]</scope>
    <source>
        <strain evidence="1 2">JCM 18388</strain>
    </source>
</reference>
<dbReference type="Proteomes" id="UP000245539">
    <property type="component" value="Unassembled WGS sequence"/>
</dbReference>
<evidence type="ECO:0000313" key="1">
    <source>
        <dbReference type="EMBL" id="PWQ97646.1"/>
    </source>
</evidence>
<dbReference type="EMBL" id="QGKM01000023">
    <property type="protein sequence ID" value="PWQ97646.1"/>
    <property type="molecule type" value="Genomic_DNA"/>
</dbReference>
<proteinExistence type="predicted"/>
<dbReference type="SUPFAM" id="SSF160980">
    <property type="entry name" value="SSO1389-like"/>
    <property type="match status" value="1"/>
</dbReference>
<protein>
    <submittedName>
        <fullName evidence="1">TIGR02221 family CRISPR-associated protein</fullName>
    </submittedName>
</protein>
<dbReference type="NCBIfam" id="TIGR02221">
    <property type="entry name" value="cas_TM1812"/>
    <property type="match status" value="1"/>
</dbReference>
<keyword evidence="2" id="KW-1185">Reference proteome</keyword>
<sequence>MLGKASSNYRQATYEFEDKSRRTSRFFGLELCKQVSPDELVILGTTGSMWDNLLLETELSEHADLEEELLKLGEAAQNDQVTQETLNQLAAHLQGVLGIPCVLKLIPYGRNYEEQTKTLEILVNCFNHKDTAILDVTHGLRHLPMLVQQSALVLQSLKEVTISGIHYGALELTSDNITPVMQLGGLLELDRWNQALAIYDESGDYGSFVPLLEQSGFSKNALDSLRDASFYEQTNSVQKAQVKLKNFLTLLKKEEEVCSPHAALFLPALKQRFSWVEKNQPHQRQSAVAWQALENDNLLRATLYGFEAFITKLAEEYPNGLESYNVRSQAKGDYEKEQPSDSWNEYLMLRGIRNNLAHSSSQSHESVKKALANRTSLSLALRRAFKVLIPN</sequence>
<dbReference type="Gene3D" id="3.40.50.10640">
    <property type="entry name" value="SSO1389-like"/>
    <property type="match status" value="1"/>
</dbReference>
<dbReference type="InterPro" id="IPR013383">
    <property type="entry name" value="CRISPR-assoc_prot_DxTHG_CS"/>
</dbReference>
<accession>A0A317CGJ9</accession>
<dbReference type="InterPro" id="IPR011742">
    <property type="entry name" value="CRISPR-assoc_prot_TM1812"/>
</dbReference>